<feature type="region of interest" description="Disordered" evidence="5">
    <location>
        <begin position="773"/>
        <end position="797"/>
    </location>
</feature>
<feature type="compositionally biased region" description="Polar residues" evidence="5">
    <location>
        <begin position="198"/>
        <end position="212"/>
    </location>
</feature>
<reference evidence="7" key="1">
    <citation type="journal article" date="2019" name="Science">
        <title>Mutation of a bHLH transcription factor allowed almond domestication.</title>
        <authorList>
            <person name="Sanchez-Perez R."/>
            <person name="Pavan S."/>
            <person name="Mazzeo R."/>
            <person name="Moldovan C."/>
            <person name="Aiese Cigliano R."/>
            <person name="Del Cueto J."/>
            <person name="Ricciardi F."/>
            <person name="Lotti C."/>
            <person name="Ricciardi L."/>
            <person name="Dicenta F."/>
            <person name="Lopez-Marques R.L."/>
            <person name="Lindberg Moller B."/>
        </authorList>
    </citation>
    <scope>NUCLEOTIDE SEQUENCE</scope>
</reference>
<feature type="region of interest" description="Disordered" evidence="5">
    <location>
        <begin position="126"/>
        <end position="146"/>
    </location>
</feature>
<feature type="region of interest" description="Disordered" evidence="5">
    <location>
        <begin position="603"/>
        <end position="626"/>
    </location>
</feature>
<keyword evidence="4" id="KW-0539">Nucleus</keyword>
<feature type="region of interest" description="Disordered" evidence="5">
    <location>
        <begin position="544"/>
        <end position="574"/>
    </location>
</feature>
<keyword evidence="3" id="KW-0804">Transcription</keyword>
<feature type="compositionally biased region" description="Basic and acidic residues" evidence="5">
    <location>
        <begin position="773"/>
        <end position="787"/>
    </location>
</feature>
<dbReference type="GO" id="GO:0003677">
    <property type="term" value="F:DNA binding"/>
    <property type="evidence" value="ECO:0007669"/>
    <property type="project" value="UniProtKB-KW"/>
</dbReference>
<evidence type="ECO:0000256" key="2">
    <source>
        <dbReference type="ARBA" id="ARBA00023125"/>
    </source>
</evidence>
<evidence type="ECO:0000256" key="4">
    <source>
        <dbReference type="ARBA" id="ARBA00023242"/>
    </source>
</evidence>
<dbReference type="PROSITE" id="PS51011">
    <property type="entry name" value="ARID"/>
    <property type="match status" value="1"/>
</dbReference>
<organism evidence="7">
    <name type="scientific">Prunus dulcis</name>
    <name type="common">Almond</name>
    <name type="synonym">Amygdalus dulcis</name>
    <dbReference type="NCBI Taxonomy" id="3755"/>
    <lineage>
        <taxon>Eukaryota</taxon>
        <taxon>Viridiplantae</taxon>
        <taxon>Streptophyta</taxon>
        <taxon>Embryophyta</taxon>
        <taxon>Tracheophyta</taxon>
        <taxon>Spermatophyta</taxon>
        <taxon>Magnoliopsida</taxon>
        <taxon>eudicotyledons</taxon>
        <taxon>Gunneridae</taxon>
        <taxon>Pentapetalae</taxon>
        <taxon>rosids</taxon>
        <taxon>fabids</taxon>
        <taxon>Rosales</taxon>
        <taxon>Rosaceae</taxon>
        <taxon>Amygdaloideae</taxon>
        <taxon>Amygdaleae</taxon>
        <taxon>Prunus</taxon>
    </lineage>
</organism>
<feature type="region of interest" description="Disordered" evidence="5">
    <location>
        <begin position="1"/>
        <end position="112"/>
    </location>
</feature>
<dbReference type="GO" id="GO:0005634">
    <property type="term" value="C:nucleus"/>
    <property type="evidence" value="ECO:0007669"/>
    <property type="project" value="TreeGrafter"/>
</dbReference>
<evidence type="ECO:0000313" key="7">
    <source>
        <dbReference type="EMBL" id="BBH09918.1"/>
    </source>
</evidence>
<dbReference type="InterPro" id="IPR045147">
    <property type="entry name" value="ARI3A/B/C"/>
</dbReference>
<keyword evidence="2 7" id="KW-0238">DNA-binding</keyword>
<dbReference type="InterPro" id="IPR001606">
    <property type="entry name" value="ARID_dom"/>
</dbReference>
<dbReference type="Pfam" id="PF01388">
    <property type="entry name" value="ARID"/>
    <property type="match status" value="1"/>
</dbReference>
<evidence type="ECO:0000256" key="3">
    <source>
        <dbReference type="ARBA" id="ARBA00023163"/>
    </source>
</evidence>
<dbReference type="Gene3D" id="1.10.150.60">
    <property type="entry name" value="ARID DNA-binding domain"/>
    <property type="match status" value="1"/>
</dbReference>
<feature type="region of interest" description="Disordered" evidence="5">
    <location>
        <begin position="180"/>
        <end position="212"/>
    </location>
</feature>
<feature type="compositionally biased region" description="Polar residues" evidence="5">
    <location>
        <begin position="92"/>
        <end position="112"/>
    </location>
</feature>
<gene>
    <name evidence="7" type="ORF">Prudu_022567</name>
</gene>
<dbReference type="SMART" id="SM00501">
    <property type="entry name" value="BRIGHT"/>
    <property type="match status" value="1"/>
</dbReference>
<dbReference type="PANTHER" id="PTHR15348:SF19">
    <property type="entry name" value="ARID DOMAIN-CONTAINING PROTEIN"/>
    <property type="match status" value="1"/>
</dbReference>
<sequence>MKPQRQNAERRTQNAEAELGVPEPPHTHQHFSPSSCPKRATGGSRTKPQPVDSVELETQNSIHDIGVEELHNDIQGSADSVPTVFKTPEDANITNNSSNEPHASSESVNLVSNVDSGVHCESEVSVKIESEQNDGEKGEALRDDVDIKVNPTTELCGSAETDNLVSDGGSSQTAIPMEIEKEEDDVEEGKALKEGVSSKANPSNEPDISVKTNNVACEMELDIPRDSEVAMEKLIDGVSKEANPSSEPHISAEIGKVVCKVKPDMPSQVATEKLINGVSSKAKPSNEPHISAEAEVAMDKLIDEVSSEANPSNETYISAETDGAVCEVEPDMPLVDSKVAMEKLIDGVSSETNPSNEPHISAGTDGAVCEVEPDIPLVDSKVAMEKLIDAVSSEANPSNEPHSSAKTDDVVCKVELDMPRDSEVATEKLIDRMSSEANPSNEPHISAETDDAVCEVEPDIPRHSKVASEKLIDGVSSEANHSNEPYISAETDNVVCKVEPDKMPRDSGVATEKLIDGLSSKANPSSEQHMSAETDNVVSKVEHNVPVNNEVEMETESDDDGERGGTPKGGVSSKTMLSLSTEINEHMLKPKFYVGRKVGMKRLDPKQSSLSGPGAAEDDESGTEEEQAAFMKEVENVYKERNLEFKAPKFYREELNLLKLWRAVIKLGGYEKVTSCKLWRQVGETFNPPKTCTTVSWTFRNFYEKALLEFEKHRLHGGELALPAEPTKIENRADGSQTLGSGRALRDAAARAMQGWHSQRLLGNGEVGDAIIKDKNSSTMPKSDKQLKSSGLLKRKKPSHVDSAIQVADMKAIKPRLDIMVFDIGRPADWVKNDCFEVYALVPGLLREEVHVQSDPAGRLIISGQPKQLDNPWGVTPFKKVVSLPSRIDPQQTSAVVTLNGQLFFLDPKMYSLRCLWKLEPGASCCSTTGSTWWVNGDPEQGKCNGNET</sequence>
<dbReference type="CDD" id="cd16100">
    <property type="entry name" value="ARID"/>
    <property type="match status" value="1"/>
</dbReference>
<dbReference type="PANTHER" id="PTHR15348">
    <property type="entry name" value="AT-RICH INTERACTIVE DOMAIN-CONTAINING PROTEIN ARID DOMAIN- CONTAINING PROTEIN DEAD RINGER PROTEIN B-CELL REGULATOR OF IGH TRANSCRIPTION BRIGHT"/>
    <property type="match status" value="1"/>
</dbReference>
<accession>A0A4Y1S180</accession>
<feature type="compositionally biased region" description="Acidic residues" evidence="5">
    <location>
        <begin position="551"/>
        <end position="561"/>
    </location>
</feature>
<proteinExistence type="predicted"/>
<dbReference type="SUPFAM" id="SSF49764">
    <property type="entry name" value="HSP20-like chaperones"/>
    <property type="match status" value="1"/>
</dbReference>
<dbReference type="SUPFAM" id="SSF46774">
    <property type="entry name" value="ARID-like"/>
    <property type="match status" value="1"/>
</dbReference>
<keyword evidence="1" id="KW-0805">Transcription regulation</keyword>
<protein>
    <submittedName>
        <fullName evidence="7">ARID/BRIGHT DNA-binding domain-containing protein</fullName>
    </submittedName>
</protein>
<dbReference type="GO" id="GO:0006357">
    <property type="term" value="P:regulation of transcription by RNA polymerase II"/>
    <property type="evidence" value="ECO:0007669"/>
    <property type="project" value="InterPro"/>
</dbReference>
<dbReference type="EMBL" id="AP019304">
    <property type="protein sequence ID" value="BBH09918.1"/>
    <property type="molecule type" value="Genomic_DNA"/>
</dbReference>
<evidence type="ECO:0000256" key="5">
    <source>
        <dbReference type="SAM" id="MobiDB-lite"/>
    </source>
</evidence>
<name>A0A4Y1S180_PRUDU</name>
<evidence type="ECO:0000259" key="6">
    <source>
        <dbReference type="PROSITE" id="PS51011"/>
    </source>
</evidence>
<dbReference type="AlphaFoldDB" id="A0A4Y1S180"/>
<feature type="compositionally biased region" description="Acidic residues" evidence="5">
    <location>
        <begin position="616"/>
        <end position="626"/>
    </location>
</feature>
<dbReference type="SMART" id="SM01014">
    <property type="entry name" value="ARID"/>
    <property type="match status" value="1"/>
</dbReference>
<dbReference type="InterPro" id="IPR036431">
    <property type="entry name" value="ARID_dom_sf"/>
</dbReference>
<feature type="domain" description="ARID" evidence="6">
    <location>
        <begin position="624"/>
        <end position="715"/>
    </location>
</feature>
<evidence type="ECO:0000256" key="1">
    <source>
        <dbReference type="ARBA" id="ARBA00023015"/>
    </source>
</evidence>
<dbReference type="FunFam" id="1.10.150.60:FF:000018">
    <property type="entry name" value="AT-rich interactive domain-containing protein 3"/>
    <property type="match status" value="1"/>
</dbReference>
<dbReference type="InterPro" id="IPR008978">
    <property type="entry name" value="HSP20-like_chaperone"/>
</dbReference>
<dbReference type="CDD" id="cd00298">
    <property type="entry name" value="ACD_sHsps_p23-like"/>
    <property type="match status" value="1"/>
</dbReference>